<comment type="caution">
    <text evidence="1">The sequence shown here is derived from an EMBL/GenBank/DDBJ whole genome shotgun (WGS) entry which is preliminary data.</text>
</comment>
<accession>A0A0V1AUM8</accession>
<keyword evidence="2" id="KW-1185">Reference proteome</keyword>
<reference evidence="1 2" key="1">
    <citation type="submission" date="2015-01" db="EMBL/GenBank/DDBJ databases">
        <title>Evolution of Trichinella species and genotypes.</title>
        <authorList>
            <person name="Korhonen P.K."/>
            <person name="Edoardo P."/>
            <person name="Giuseppe L.R."/>
            <person name="Gasser R.B."/>
        </authorList>
    </citation>
    <scope>NUCLEOTIDE SEQUENCE [LARGE SCALE GENOMIC DNA]</scope>
    <source>
        <strain evidence="1">ISS3</strain>
    </source>
</reference>
<dbReference type="EMBL" id="JYDH01000206">
    <property type="protein sequence ID" value="KRY28397.1"/>
    <property type="molecule type" value="Genomic_DNA"/>
</dbReference>
<sequence length="175" mass="20670">MDIDMMNHVNCDNGRLFNLKPEDDKKAVQSSMLRDSLRLNMQNNFHGFLIDFLTLSRVIYTCPAHVWEDQRVLNGTWIPADVWVDQHVFNGARPIIGISDNRIDKGKDSVNPLVYWINQCLNNFLLRRNPEARAELRYYKHIFYMWLADSNPSPHEYWVGITLLDSHLYEIFRIS</sequence>
<organism evidence="1 2">
    <name type="scientific">Trichinella spiralis</name>
    <name type="common">Trichina worm</name>
    <dbReference type="NCBI Taxonomy" id="6334"/>
    <lineage>
        <taxon>Eukaryota</taxon>
        <taxon>Metazoa</taxon>
        <taxon>Ecdysozoa</taxon>
        <taxon>Nematoda</taxon>
        <taxon>Enoplea</taxon>
        <taxon>Dorylaimia</taxon>
        <taxon>Trichinellida</taxon>
        <taxon>Trichinellidae</taxon>
        <taxon>Trichinella</taxon>
    </lineage>
</organism>
<evidence type="ECO:0000313" key="1">
    <source>
        <dbReference type="EMBL" id="KRY28397.1"/>
    </source>
</evidence>
<gene>
    <name evidence="1" type="ORF">T01_1171</name>
</gene>
<dbReference type="AlphaFoldDB" id="A0A0V1AUM8"/>
<evidence type="ECO:0000313" key="2">
    <source>
        <dbReference type="Proteomes" id="UP000054776"/>
    </source>
</evidence>
<name>A0A0V1AUM8_TRISP</name>
<dbReference type="Proteomes" id="UP000054776">
    <property type="component" value="Unassembled WGS sequence"/>
</dbReference>
<protein>
    <submittedName>
        <fullName evidence="1">Uncharacterized protein</fullName>
    </submittedName>
</protein>
<dbReference type="InParanoid" id="A0A0V1AUM8"/>
<proteinExistence type="predicted"/>